<evidence type="ECO:0000256" key="4">
    <source>
        <dbReference type="ARBA" id="ARBA00022679"/>
    </source>
</evidence>
<evidence type="ECO:0000313" key="9">
    <source>
        <dbReference type="EMBL" id="KAL3125707.1"/>
    </source>
</evidence>
<evidence type="ECO:0000313" key="10">
    <source>
        <dbReference type="Proteomes" id="UP001620626"/>
    </source>
</evidence>
<keyword evidence="7" id="KW-1133">Transmembrane helix</keyword>
<dbReference type="PANTHER" id="PTHR48043:SF143">
    <property type="entry name" value="UDP-GLUCURONOSYLTRANSFERASE"/>
    <property type="match status" value="1"/>
</dbReference>
<keyword evidence="4" id="KW-0808">Transferase</keyword>
<dbReference type="PANTHER" id="PTHR48043">
    <property type="entry name" value="EG:EG0003.4 PROTEIN-RELATED"/>
    <property type="match status" value="1"/>
</dbReference>
<feature type="signal peptide" evidence="8">
    <location>
        <begin position="1"/>
        <end position="19"/>
    </location>
</feature>
<feature type="chain" id="PRO_5044804067" description="glucuronosyltransferase" evidence="8">
    <location>
        <begin position="20"/>
        <end position="603"/>
    </location>
</feature>
<evidence type="ECO:0000256" key="3">
    <source>
        <dbReference type="ARBA" id="ARBA00022676"/>
    </source>
</evidence>
<evidence type="ECO:0000256" key="7">
    <source>
        <dbReference type="SAM" id="Phobius"/>
    </source>
</evidence>
<comment type="caution">
    <text evidence="9">The sequence shown here is derived from an EMBL/GenBank/DDBJ whole genome shotgun (WGS) entry which is preliminary data.</text>
</comment>
<feature type="region of interest" description="Disordered" evidence="6">
    <location>
        <begin position="578"/>
        <end position="603"/>
    </location>
</feature>
<dbReference type="InterPro" id="IPR050271">
    <property type="entry name" value="UDP-glycosyltransferase"/>
</dbReference>
<evidence type="ECO:0000256" key="5">
    <source>
        <dbReference type="ARBA" id="ARBA00047475"/>
    </source>
</evidence>
<keyword evidence="8" id="KW-0732">Signal</keyword>
<proteinExistence type="inferred from homology"/>
<feature type="compositionally biased region" description="Basic and acidic residues" evidence="6">
    <location>
        <begin position="593"/>
        <end position="603"/>
    </location>
</feature>
<dbReference type="FunFam" id="3.40.50.2000:FF:000021">
    <property type="entry name" value="UDP-glucuronosyltransferase"/>
    <property type="match status" value="1"/>
</dbReference>
<evidence type="ECO:0000256" key="2">
    <source>
        <dbReference type="ARBA" id="ARBA00012544"/>
    </source>
</evidence>
<dbReference type="EC" id="2.4.1.17" evidence="2"/>
<sequence>MFLCLFLLIAISIIPPTNGYKILVYSSSVSNSHLISNARVADVLANDGHDVTLLEVEMMAPLVKNFSKKAKVLRVFGRFFGSDGFDFQKVLAFHAFRRENMRTIYQMNVKFQREGNKACEKFIISNPDLIESLRKQKFDVVIEEQLNFCGAGLGHLLAIPIHILISSCPLQEHVASLFGLPFPFSYLPSLMNADLPDKMSLSERFDNLLRTFVGYVYLWHGIDPLTNIFRKHFGNDFPDLRDIVKNSPLVFISVDELLDFPRPLFPNMVNIGGIGMDKLDKNAKLEEPFKSEMSKGKEGVVFVSMGTIIRSSDLPAEFRRNLLETFAKFSDYHFVMRIEKGDNYSAEIAAKFGNIFLTPWAPQPAILADPRLKLFITHGGYNSLLEATRGGVPVLAMGFFADQHRNARAAERNGWARSFDKLKLVEGTTEFETLLGEMLNNEKYAVGAKRIQNLMSTKPFPAEERLTKSIRFLEQNGGKLPELLSESRNMGAISLYNIDLALIGIVLLAFAFAVTFFFFIFFFLLVFVRSFAFFFLHLSLLPSKIGPPQKSSVGQISAPRLHNCAGTELIDKLGIHGDEQQRKQQGDEEAAENGEKVAAHFEG</sequence>
<name>A0ABD2MDU2_9BILA</name>
<reference evidence="9 10" key="1">
    <citation type="submission" date="2024-10" db="EMBL/GenBank/DDBJ databases">
        <authorList>
            <person name="Kim D."/>
        </authorList>
    </citation>
    <scope>NUCLEOTIDE SEQUENCE [LARGE SCALE GENOMIC DNA]</scope>
    <source>
        <strain evidence="9">BH-2024</strain>
    </source>
</reference>
<gene>
    <name evidence="9" type="ORF">niasHT_009794</name>
</gene>
<dbReference type="InterPro" id="IPR002213">
    <property type="entry name" value="UDP_glucos_trans"/>
</dbReference>
<dbReference type="Pfam" id="PF00201">
    <property type="entry name" value="UDPGT"/>
    <property type="match status" value="1"/>
</dbReference>
<organism evidence="9 10">
    <name type="scientific">Heterodera trifolii</name>
    <dbReference type="NCBI Taxonomy" id="157864"/>
    <lineage>
        <taxon>Eukaryota</taxon>
        <taxon>Metazoa</taxon>
        <taxon>Ecdysozoa</taxon>
        <taxon>Nematoda</taxon>
        <taxon>Chromadorea</taxon>
        <taxon>Rhabditida</taxon>
        <taxon>Tylenchina</taxon>
        <taxon>Tylenchomorpha</taxon>
        <taxon>Tylenchoidea</taxon>
        <taxon>Heteroderidae</taxon>
        <taxon>Heteroderinae</taxon>
        <taxon>Heterodera</taxon>
    </lineage>
</organism>
<protein>
    <recommendedName>
        <fullName evidence="2">glucuronosyltransferase</fullName>
        <ecNumber evidence="2">2.4.1.17</ecNumber>
    </recommendedName>
</protein>
<evidence type="ECO:0000256" key="8">
    <source>
        <dbReference type="SAM" id="SignalP"/>
    </source>
</evidence>
<feature type="transmembrane region" description="Helical" evidence="7">
    <location>
        <begin position="500"/>
        <end position="528"/>
    </location>
</feature>
<keyword evidence="7" id="KW-0812">Transmembrane</keyword>
<dbReference type="EMBL" id="JBICBT010000024">
    <property type="protein sequence ID" value="KAL3125707.1"/>
    <property type="molecule type" value="Genomic_DNA"/>
</dbReference>
<keyword evidence="10" id="KW-1185">Reference proteome</keyword>
<dbReference type="Proteomes" id="UP001620626">
    <property type="component" value="Unassembled WGS sequence"/>
</dbReference>
<dbReference type="AlphaFoldDB" id="A0ABD2MDU2"/>
<keyword evidence="7" id="KW-0472">Membrane</keyword>
<dbReference type="SUPFAM" id="SSF53756">
    <property type="entry name" value="UDP-Glycosyltransferase/glycogen phosphorylase"/>
    <property type="match status" value="1"/>
</dbReference>
<comment type="similarity">
    <text evidence="1">Belongs to the UDP-glycosyltransferase family.</text>
</comment>
<dbReference type="Gene3D" id="3.40.50.2000">
    <property type="entry name" value="Glycogen Phosphorylase B"/>
    <property type="match status" value="2"/>
</dbReference>
<dbReference type="CDD" id="cd03784">
    <property type="entry name" value="GT1_Gtf-like"/>
    <property type="match status" value="1"/>
</dbReference>
<dbReference type="GO" id="GO:0015020">
    <property type="term" value="F:glucuronosyltransferase activity"/>
    <property type="evidence" value="ECO:0007669"/>
    <property type="project" value="UniProtKB-EC"/>
</dbReference>
<evidence type="ECO:0000256" key="6">
    <source>
        <dbReference type="SAM" id="MobiDB-lite"/>
    </source>
</evidence>
<accession>A0ABD2MDU2</accession>
<evidence type="ECO:0000256" key="1">
    <source>
        <dbReference type="ARBA" id="ARBA00009995"/>
    </source>
</evidence>
<comment type="catalytic activity">
    <reaction evidence="5">
        <text>glucuronate acceptor + UDP-alpha-D-glucuronate = acceptor beta-D-glucuronoside + UDP + H(+)</text>
        <dbReference type="Rhea" id="RHEA:21032"/>
        <dbReference type="ChEBI" id="CHEBI:15378"/>
        <dbReference type="ChEBI" id="CHEBI:58052"/>
        <dbReference type="ChEBI" id="CHEBI:58223"/>
        <dbReference type="ChEBI" id="CHEBI:132367"/>
        <dbReference type="ChEBI" id="CHEBI:132368"/>
        <dbReference type="EC" id="2.4.1.17"/>
    </reaction>
</comment>
<keyword evidence="3" id="KW-0328">Glycosyltransferase</keyword>